<dbReference type="Proteomes" id="UP000000770">
    <property type="component" value="Chromosome"/>
</dbReference>
<dbReference type="KEGG" id="sbn:Sbal195_0590"/>
<gene>
    <name evidence="1" type="ordered locus">Sbal195_0590</name>
</gene>
<evidence type="ECO:0000313" key="2">
    <source>
        <dbReference type="Proteomes" id="UP000000770"/>
    </source>
</evidence>
<dbReference type="AlphaFoldDB" id="A9KZK9"/>
<dbReference type="PANTHER" id="PTHR35404">
    <property type="entry name" value="TRANSPOSASE OF TN10"/>
    <property type="match status" value="1"/>
</dbReference>
<dbReference type="EMBL" id="CP000891">
    <property type="protein sequence ID" value="ABX47768.1"/>
    <property type="molecule type" value="Genomic_DNA"/>
</dbReference>
<accession>A9KZK9</accession>
<organism evidence="1 2">
    <name type="scientific">Shewanella baltica (strain OS195)</name>
    <dbReference type="NCBI Taxonomy" id="399599"/>
    <lineage>
        <taxon>Bacteria</taxon>
        <taxon>Pseudomonadati</taxon>
        <taxon>Pseudomonadota</taxon>
        <taxon>Gammaproteobacteria</taxon>
        <taxon>Alteromonadales</taxon>
        <taxon>Shewanellaceae</taxon>
        <taxon>Shewanella</taxon>
    </lineage>
</organism>
<protein>
    <submittedName>
        <fullName evidence="1">ISSod3, transposase</fullName>
    </submittedName>
</protein>
<evidence type="ECO:0000313" key="1">
    <source>
        <dbReference type="EMBL" id="ABX47768.1"/>
    </source>
</evidence>
<dbReference type="HOGENOM" id="CLU_183375_0_0_6"/>
<name>A9KZK9_SHEB9</name>
<sequence>MPTILVDGSDIREGPELVSLRTSIATLHELIFSLVLQGAQTAHNPFLNERHKVLPDNITPVIVMDAGFRNPWFRKIEQLGWY</sequence>
<proteinExistence type="predicted"/>
<dbReference type="PANTHER" id="PTHR35404:SF8">
    <property type="entry name" value="TRANSPOSASE OF TN10"/>
    <property type="match status" value="1"/>
</dbReference>
<reference evidence="1 2" key="1">
    <citation type="submission" date="2007-11" db="EMBL/GenBank/DDBJ databases">
        <title>Complete sequence of chromosome of Shewanella baltica OS195.</title>
        <authorList>
            <consortium name="US DOE Joint Genome Institute"/>
            <person name="Copeland A."/>
            <person name="Lucas S."/>
            <person name="Lapidus A."/>
            <person name="Barry K."/>
            <person name="Glavina del Rio T."/>
            <person name="Dalin E."/>
            <person name="Tice H."/>
            <person name="Pitluck S."/>
            <person name="Chain P."/>
            <person name="Malfatti S."/>
            <person name="Shin M."/>
            <person name="Vergez L."/>
            <person name="Schmutz J."/>
            <person name="Larimer F."/>
            <person name="Land M."/>
            <person name="Hauser L."/>
            <person name="Kyrpides N."/>
            <person name="Kim E."/>
            <person name="Brettar I."/>
            <person name="Rodrigues J."/>
            <person name="Konstantinidis K."/>
            <person name="Klappenbach J."/>
            <person name="Hofle M."/>
            <person name="Tiedje J."/>
            <person name="Richardson P."/>
        </authorList>
    </citation>
    <scope>NUCLEOTIDE SEQUENCE [LARGE SCALE GENOMIC DNA]</scope>
    <source>
        <strain evidence="1 2">OS195</strain>
    </source>
</reference>